<evidence type="ECO:0000259" key="3">
    <source>
        <dbReference type="PROSITE" id="PS51123"/>
    </source>
</evidence>
<dbReference type="RefSeq" id="WP_210597282.1">
    <property type="nucleotide sequence ID" value="NZ_JAGKSQ010000004.1"/>
</dbReference>
<feature type="domain" description="OmpA-like" evidence="3">
    <location>
        <begin position="84"/>
        <end position="217"/>
    </location>
</feature>
<proteinExistence type="predicted"/>
<name>A0A940WW52_9BACI</name>
<dbReference type="EMBL" id="JAGKSQ010000004">
    <property type="protein sequence ID" value="MBP3951577.1"/>
    <property type="molecule type" value="Genomic_DNA"/>
</dbReference>
<keyword evidence="1 2" id="KW-0472">Membrane</keyword>
<comment type="caution">
    <text evidence="4">The sequence shown here is derived from an EMBL/GenBank/DDBJ whole genome shotgun (WGS) entry which is preliminary data.</text>
</comment>
<dbReference type="AlphaFoldDB" id="A0A940WW52"/>
<accession>A0A940WW52</accession>
<dbReference type="InterPro" id="IPR006665">
    <property type="entry name" value="OmpA-like"/>
</dbReference>
<dbReference type="GO" id="GO:0016020">
    <property type="term" value="C:membrane"/>
    <property type="evidence" value="ECO:0007669"/>
    <property type="project" value="UniProtKB-UniRule"/>
</dbReference>
<dbReference type="Pfam" id="PF00691">
    <property type="entry name" value="OmpA"/>
    <property type="match status" value="1"/>
</dbReference>
<dbReference type="CDD" id="cd07185">
    <property type="entry name" value="OmpA_C-like"/>
    <property type="match status" value="1"/>
</dbReference>
<dbReference type="InterPro" id="IPR036737">
    <property type="entry name" value="OmpA-like_sf"/>
</dbReference>
<keyword evidence="5" id="KW-1185">Reference proteome</keyword>
<dbReference type="PANTHER" id="PTHR30329:SF21">
    <property type="entry name" value="LIPOPROTEIN YIAD-RELATED"/>
    <property type="match status" value="1"/>
</dbReference>
<dbReference type="PANTHER" id="PTHR30329">
    <property type="entry name" value="STATOR ELEMENT OF FLAGELLAR MOTOR COMPLEX"/>
    <property type="match status" value="1"/>
</dbReference>
<dbReference type="Gene3D" id="3.30.1330.60">
    <property type="entry name" value="OmpA-like domain"/>
    <property type="match status" value="1"/>
</dbReference>
<evidence type="ECO:0000256" key="1">
    <source>
        <dbReference type="PROSITE-ProRule" id="PRU00473"/>
    </source>
</evidence>
<evidence type="ECO:0000313" key="5">
    <source>
        <dbReference type="Proteomes" id="UP000678228"/>
    </source>
</evidence>
<gene>
    <name evidence="4" type="ORF">J7W16_10555</name>
</gene>
<keyword evidence="2" id="KW-0812">Transmembrane</keyword>
<organism evidence="4 5">
    <name type="scientific">Halalkalibacter suaedae</name>
    <dbReference type="NCBI Taxonomy" id="2822140"/>
    <lineage>
        <taxon>Bacteria</taxon>
        <taxon>Bacillati</taxon>
        <taxon>Bacillota</taxon>
        <taxon>Bacilli</taxon>
        <taxon>Bacillales</taxon>
        <taxon>Bacillaceae</taxon>
        <taxon>Halalkalibacter</taxon>
    </lineage>
</organism>
<reference evidence="4" key="1">
    <citation type="submission" date="2021-03" db="EMBL/GenBank/DDBJ databases">
        <title>Bacillus suaedae sp. nov., isolated from Suaeda aralocaspica.</title>
        <authorList>
            <person name="Lei R.F.R."/>
        </authorList>
    </citation>
    <scope>NUCLEOTIDE SEQUENCE</scope>
    <source>
        <strain evidence="4">YZJH907-2</strain>
    </source>
</reference>
<keyword evidence="2" id="KW-1133">Transmembrane helix</keyword>
<protein>
    <submittedName>
        <fullName evidence="4">OmpA family protein</fullName>
    </submittedName>
</protein>
<sequence>MIRKYQRLFHREEEESHFWPSFTDLLTAILLCFILIFIVMMVIKSFQIEEMKRTIDQIMGVRVNIIEDLNEEFSGSDLSIEIDEKTGALIFNTDILFEFDAAVLKPEAFEFLDEFVPAYLDVLLENGYEEYISEIIIEGHADNNGSYLYNLELSQQRAFSVAEYILSEDFPYKNIQEHLKDKLTVNGRSYTEGRVDEEGNYSPNASRRVEFKFRLKDEEILEKTRELLGETTNE</sequence>
<dbReference type="Proteomes" id="UP000678228">
    <property type="component" value="Unassembled WGS sequence"/>
</dbReference>
<evidence type="ECO:0000256" key="2">
    <source>
        <dbReference type="SAM" id="Phobius"/>
    </source>
</evidence>
<dbReference type="SUPFAM" id="SSF103088">
    <property type="entry name" value="OmpA-like"/>
    <property type="match status" value="1"/>
</dbReference>
<dbReference type="PROSITE" id="PS51123">
    <property type="entry name" value="OMPA_2"/>
    <property type="match status" value="1"/>
</dbReference>
<feature type="transmembrane region" description="Helical" evidence="2">
    <location>
        <begin position="25"/>
        <end position="43"/>
    </location>
</feature>
<dbReference type="InterPro" id="IPR050330">
    <property type="entry name" value="Bact_OuterMem_StrucFunc"/>
</dbReference>
<evidence type="ECO:0000313" key="4">
    <source>
        <dbReference type="EMBL" id="MBP3951577.1"/>
    </source>
</evidence>